<gene>
    <name evidence="3" type="ORF">B0T11DRAFT_298390</name>
</gene>
<evidence type="ECO:0000259" key="2">
    <source>
        <dbReference type="Pfam" id="PF20150"/>
    </source>
</evidence>
<organism evidence="3 4">
    <name type="scientific">Plectosphaerella cucumerina</name>
    <dbReference type="NCBI Taxonomy" id="40658"/>
    <lineage>
        <taxon>Eukaryota</taxon>
        <taxon>Fungi</taxon>
        <taxon>Dikarya</taxon>
        <taxon>Ascomycota</taxon>
        <taxon>Pezizomycotina</taxon>
        <taxon>Sordariomycetes</taxon>
        <taxon>Hypocreomycetidae</taxon>
        <taxon>Glomerellales</taxon>
        <taxon>Plectosphaerellaceae</taxon>
        <taxon>Plectosphaerella</taxon>
    </lineage>
</organism>
<dbReference type="EMBL" id="JAGPXD010000003">
    <property type="protein sequence ID" value="KAH7363076.1"/>
    <property type="molecule type" value="Genomic_DNA"/>
</dbReference>
<sequence>MAELNTFEPFSRLPTELRQQIWRQALSATDKEVWLAIDLVDHETQVPVHLPTDWFGIYFSSDTDDEQVDTSDLLSTPASFFAPWLPTHDQPDVDDHSDADDHSDDHSDADGHSDAEHPGRPSVAMSPLRGVYSVHYVGQVCLESRLLAQTLSGTWSRFPGCPWNLRLFGTDWESSTIYLGYGCNVLRMLATFSANEKALLRNIAFEWVSYSSVLTLMRYLQAFCPDLRTVSVLIAPDFPASRLALRRCPSPTAEMIKQLTSIATSSDPDVTQVPLLPDDGDVLQARRFIMYTAKNEPRLPHAKFYFLPLV</sequence>
<reference evidence="3" key="1">
    <citation type="journal article" date="2021" name="Nat. Commun.">
        <title>Genetic determinants of endophytism in the Arabidopsis root mycobiome.</title>
        <authorList>
            <person name="Mesny F."/>
            <person name="Miyauchi S."/>
            <person name="Thiergart T."/>
            <person name="Pickel B."/>
            <person name="Atanasova L."/>
            <person name="Karlsson M."/>
            <person name="Huettel B."/>
            <person name="Barry K.W."/>
            <person name="Haridas S."/>
            <person name="Chen C."/>
            <person name="Bauer D."/>
            <person name="Andreopoulos W."/>
            <person name="Pangilinan J."/>
            <person name="LaButti K."/>
            <person name="Riley R."/>
            <person name="Lipzen A."/>
            <person name="Clum A."/>
            <person name="Drula E."/>
            <person name="Henrissat B."/>
            <person name="Kohler A."/>
            <person name="Grigoriev I.V."/>
            <person name="Martin F.M."/>
            <person name="Hacquard S."/>
        </authorList>
    </citation>
    <scope>NUCLEOTIDE SEQUENCE</scope>
    <source>
        <strain evidence="3">MPI-CAGE-AT-0016</strain>
    </source>
</reference>
<evidence type="ECO:0000313" key="3">
    <source>
        <dbReference type="EMBL" id="KAH7363076.1"/>
    </source>
</evidence>
<feature type="domain" description="2EXR" evidence="2">
    <location>
        <begin position="7"/>
        <end position="63"/>
    </location>
</feature>
<dbReference type="AlphaFoldDB" id="A0A8K0TKC1"/>
<dbReference type="OrthoDB" id="3473305at2759"/>
<proteinExistence type="predicted"/>
<accession>A0A8K0TKC1</accession>
<feature type="compositionally biased region" description="Basic and acidic residues" evidence="1">
    <location>
        <begin position="91"/>
        <end position="119"/>
    </location>
</feature>
<dbReference type="InterPro" id="IPR045518">
    <property type="entry name" value="2EXR"/>
</dbReference>
<evidence type="ECO:0000256" key="1">
    <source>
        <dbReference type="SAM" id="MobiDB-lite"/>
    </source>
</evidence>
<name>A0A8K0TKC1_9PEZI</name>
<keyword evidence="4" id="KW-1185">Reference proteome</keyword>
<feature type="region of interest" description="Disordered" evidence="1">
    <location>
        <begin position="91"/>
        <end position="121"/>
    </location>
</feature>
<evidence type="ECO:0000313" key="4">
    <source>
        <dbReference type="Proteomes" id="UP000813385"/>
    </source>
</evidence>
<dbReference type="Pfam" id="PF20150">
    <property type="entry name" value="2EXR"/>
    <property type="match status" value="1"/>
</dbReference>
<comment type="caution">
    <text evidence="3">The sequence shown here is derived from an EMBL/GenBank/DDBJ whole genome shotgun (WGS) entry which is preliminary data.</text>
</comment>
<protein>
    <recommendedName>
        <fullName evidence="2">2EXR domain-containing protein</fullName>
    </recommendedName>
</protein>
<dbReference type="Proteomes" id="UP000813385">
    <property type="component" value="Unassembled WGS sequence"/>
</dbReference>